<dbReference type="Gene3D" id="3.30.720.110">
    <property type="match status" value="1"/>
</dbReference>
<dbReference type="Proteomes" id="UP001609176">
    <property type="component" value="Unassembled WGS sequence"/>
</dbReference>
<protein>
    <submittedName>
        <fullName evidence="2">VOC family protein</fullName>
    </submittedName>
</protein>
<dbReference type="EMBL" id="JBIMSP010000030">
    <property type="protein sequence ID" value="MFH5243766.1"/>
    <property type="molecule type" value="Genomic_DNA"/>
</dbReference>
<dbReference type="Pfam" id="PF00903">
    <property type="entry name" value="Glyoxalase"/>
    <property type="match status" value="1"/>
</dbReference>
<dbReference type="Proteomes" id="UP001609219">
    <property type="component" value="Unassembled WGS sequence"/>
</dbReference>
<evidence type="ECO:0000313" key="4">
    <source>
        <dbReference type="Proteomes" id="UP001609176"/>
    </source>
</evidence>
<evidence type="ECO:0000259" key="1">
    <source>
        <dbReference type="PROSITE" id="PS51819"/>
    </source>
</evidence>
<gene>
    <name evidence="3" type="ORF">ACHIPV_18065</name>
    <name evidence="2" type="ORF">ACHIRB_08595</name>
</gene>
<sequence length="159" mass="17125">MTTVNPIPAGYRTLTPFLAVADGPAALDFYVRGFGAEVVDRMDAPDGSLMHAELRIGDSMLQLSNDMPDYGIKAPEAGWVHSSVVVYVEDTDAFVDRAVTAGATLVVPVSNVFSGDRHGVVIDPFGHRWAVCTKIEDVPADEVARRAREMFFPDAASAQ</sequence>
<organism evidence="2 5">
    <name type="scientific">Antrihabitans spumae</name>
    <dbReference type="NCBI Taxonomy" id="3373370"/>
    <lineage>
        <taxon>Bacteria</taxon>
        <taxon>Bacillati</taxon>
        <taxon>Actinomycetota</taxon>
        <taxon>Actinomycetes</taxon>
        <taxon>Mycobacteriales</taxon>
        <taxon>Nocardiaceae</taxon>
        <taxon>Antrihabitans</taxon>
    </lineage>
</organism>
<proteinExistence type="predicted"/>
<dbReference type="PANTHER" id="PTHR34109:SF1">
    <property type="entry name" value="VOC DOMAIN-CONTAINING PROTEIN"/>
    <property type="match status" value="1"/>
</dbReference>
<accession>A0ABW7K488</accession>
<dbReference type="PANTHER" id="PTHR34109">
    <property type="entry name" value="BNAUNNG04460D PROTEIN-RELATED"/>
    <property type="match status" value="1"/>
</dbReference>
<name>A0ABW7K488_9NOCA</name>
<keyword evidence="5" id="KW-1185">Reference proteome</keyword>
<evidence type="ECO:0000313" key="2">
    <source>
        <dbReference type="EMBL" id="MFH5228632.1"/>
    </source>
</evidence>
<evidence type="ECO:0000313" key="5">
    <source>
        <dbReference type="Proteomes" id="UP001609219"/>
    </source>
</evidence>
<comment type="caution">
    <text evidence="2">The sequence shown here is derived from an EMBL/GenBank/DDBJ whole genome shotgun (WGS) entry which is preliminary data.</text>
</comment>
<evidence type="ECO:0000313" key="3">
    <source>
        <dbReference type="EMBL" id="MFH5243766.1"/>
    </source>
</evidence>
<dbReference type="PROSITE" id="PS51819">
    <property type="entry name" value="VOC"/>
    <property type="match status" value="1"/>
</dbReference>
<reference evidence="4 5" key="1">
    <citation type="submission" date="2024-10" db="EMBL/GenBank/DDBJ databases">
        <authorList>
            <person name="Riesco R."/>
        </authorList>
    </citation>
    <scope>NUCLEOTIDE SEQUENCE [LARGE SCALE GENOMIC DNA]</scope>
    <source>
        <strain evidence="3 4">NCIMB 15448</strain>
        <strain evidence="2 5">NCIMB 15450</strain>
    </source>
</reference>
<dbReference type="EMBL" id="JBIMSN010000032">
    <property type="protein sequence ID" value="MFH5228632.1"/>
    <property type="molecule type" value="Genomic_DNA"/>
</dbReference>
<dbReference type="InterPro" id="IPR029068">
    <property type="entry name" value="Glyas_Bleomycin-R_OHBP_Dase"/>
</dbReference>
<dbReference type="Gene3D" id="3.30.720.120">
    <property type="match status" value="1"/>
</dbReference>
<dbReference type="InterPro" id="IPR037523">
    <property type="entry name" value="VOC_core"/>
</dbReference>
<dbReference type="SUPFAM" id="SSF54593">
    <property type="entry name" value="Glyoxalase/Bleomycin resistance protein/Dihydroxybiphenyl dioxygenase"/>
    <property type="match status" value="1"/>
</dbReference>
<dbReference type="CDD" id="cd07246">
    <property type="entry name" value="VOC_like"/>
    <property type="match status" value="1"/>
</dbReference>
<dbReference type="RefSeq" id="WP_395125264.1">
    <property type="nucleotide sequence ID" value="NZ_JBIMSN010000032.1"/>
</dbReference>
<dbReference type="InterPro" id="IPR004360">
    <property type="entry name" value="Glyas_Fos-R_dOase_dom"/>
</dbReference>
<feature type="domain" description="VOC" evidence="1">
    <location>
        <begin position="10"/>
        <end position="134"/>
    </location>
</feature>